<evidence type="ECO:0000313" key="2">
    <source>
        <dbReference type="Proteomes" id="UP000778262"/>
    </source>
</evidence>
<gene>
    <name evidence="1" type="ORF">EHJ13_12135</name>
</gene>
<comment type="caution">
    <text evidence="1">The sequence shown here is derived from an EMBL/GenBank/DDBJ whole genome shotgun (WGS) entry which is preliminary data.</text>
</comment>
<evidence type="ECO:0000313" key="1">
    <source>
        <dbReference type="EMBL" id="NCH88179.1"/>
    </source>
</evidence>
<protein>
    <submittedName>
        <fullName evidence="1">Uncharacterized protein</fullName>
    </submittedName>
</protein>
<organism evidence="1 2">
    <name type="scientific">Cronobacter dublinensis</name>
    <dbReference type="NCBI Taxonomy" id="413497"/>
    <lineage>
        <taxon>Bacteria</taxon>
        <taxon>Pseudomonadati</taxon>
        <taxon>Pseudomonadota</taxon>
        <taxon>Gammaproteobacteria</taxon>
        <taxon>Enterobacterales</taxon>
        <taxon>Enterobacteriaceae</taxon>
        <taxon>Cronobacter</taxon>
    </lineage>
</organism>
<dbReference type="AlphaFoldDB" id="A0A9Q4XN58"/>
<dbReference type="EMBL" id="RPBY01000004">
    <property type="protein sequence ID" value="NCH88179.1"/>
    <property type="molecule type" value="Genomic_DNA"/>
</dbReference>
<reference evidence="1" key="1">
    <citation type="submission" date="2018-11" db="EMBL/GenBank/DDBJ databases">
        <title>Genomics analysis of Putative Virulence Factors on Adhesion and Cytotoxicity for Cronobacter spp.</title>
        <authorList>
            <person name="Cui J."/>
        </authorList>
    </citation>
    <scope>NUCLEOTIDE SEQUENCE</scope>
    <source>
        <strain evidence="1">SD69</strain>
    </source>
</reference>
<proteinExistence type="predicted"/>
<sequence length="77" mass="8855">MDLNHKELDEITSKIIMTALFDALDEKQREKFFDSAYRLIDGLAYCDSTSHPNEARLAQALRDGLKERLADSMNHRA</sequence>
<dbReference type="Proteomes" id="UP000778262">
    <property type="component" value="Unassembled WGS sequence"/>
</dbReference>
<accession>A0A9Q4XN58</accession>
<name>A0A9Q4XN58_9ENTR</name>
<dbReference type="RefSeq" id="WP_097566022.1">
    <property type="nucleotide sequence ID" value="NZ_NRNQ01000013.1"/>
</dbReference>